<gene>
    <name evidence="1" type="ORF">AYI69_g7508</name>
</gene>
<protein>
    <submittedName>
        <fullName evidence="1">Uncharacterized protein</fullName>
    </submittedName>
</protein>
<organism evidence="1 2">
    <name type="scientific">Smittium culicis</name>
    <dbReference type="NCBI Taxonomy" id="133412"/>
    <lineage>
        <taxon>Eukaryota</taxon>
        <taxon>Fungi</taxon>
        <taxon>Fungi incertae sedis</taxon>
        <taxon>Zoopagomycota</taxon>
        <taxon>Kickxellomycotina</taxon>
        <taxon>Harpellomycetes</taxon>
        <taxon>Harpellales</taxon>
        <taxon>Legeriomycetaceae</taxon>
        <taxon>Smittium</taxon>
    </lineage>
</organism>
<keyword evidence="2" id="KW-1185">Reference proteome</keyword>
<accession>A0A1R1XRC5</accession>
<reference evidence="2" key="1">
    <citation type="submission" date="2017-01" db="EMBL/GenBank/DDBJ databases">
        <authorList>
            <person name="Wang Y."/>
            <person name="White M."/>
            <person name="Kvist S."/>
            <person name="Moncalvo J.-M."/>
        </authorList>
    </citation>
    <scope>NUCLEOTIDE SEQUENCE [LARGE SCALE GENOMIC DNA]</scope>
    <source>
        <strain evidence="2">ID-206-W2</strain>
    </source>
</reference>
<evidence type="ECO:0000313" key="2">
    <source>
        <dbReference type="Proteomes" id="UP000187429"/>
    </source>
</evidence>
<proteinExistence type="predicted"/>
<dbReference type="Proteomes" id="UP000187429">
    <property type="component" value="Unassembled WGS sequence"/>
</dbReference>
<evidence type="ECO:0000313" key="1">
    <source>
        <dbReference type="EMBL" id="OMJ17217.1"/>
    </source>
</evidence>
<comment type="caution">
    <text evidence="1">The sequence shown here is derived from an EMBL/GenBank/DDBJ whole genome shotgun (WGS) entry which is preliminary data.</text>
</comment>
<dbReference type="AlphaFoldDB" id="A0A1R1XRC5"/>
<dbReference type="EMBL" id="LSSM01003652">
    <property type="protein sequence ID" value="OMJ17217.1"/>
    <property type="molecule type" value="Genomic_DNA"/>
</dbReference>
<name>A0A1R1XRC5_9FUNG</name>
<sequence length="70" mass="8313">MTKMQSHSKAIANPNLFYQAEQKLCRFMLENYALRSYRLRSFSSYEREIHLKSDFFELVASAIFKIDLAN</sequence>